<dbReference type="Proteomes" id="UP000681720">
    <property type="component" value="Unassembled WGS sequence"/>
</dbReference>
<evidence type="ECO:0000313" key="1">
    <source>
        <dbReference type="EMBL" id="CAF5165224.1"/>
    </source>
</evidence>
<evidence type="ECO:0000313" key="2">
    <source>
        <dbReference type="EMBL" id="CAF5226825.1"/>
    </source>
</evidence>
<name>A0A8S3KAK3_9BILA</name>
<protein>
    <submittedName>
        <fullName evidence="2">Uncharacterized protein</fullName>
    </submittedName>
</protein>
<evidence type="ECO:0000313" key="3">
    <source>
        <dbReference type="Proteomes" id="UP000681720"/>
    </source>
</evidence>
<feature type="non-terminal residue" evidence="2">
    <location>
        <position position="1"/>
    </location>
</feature>
<sequence length="60" mass="6687">RIFRTLRLRFCKFGNEEIALSDILDTASATIVCIVKLLCLAASLIRVRDAATCPIELFDS</sequence>
<reference evidence="2" key="1">
    <citation type="submission" date="2021-02" db="EMBL/GenBank/DDBJ databases">
        <authorList>
            <person name="Nowell W R."/>
        </authorList>
    </citation>
    <scope>NUCLEOTIDE SEQUENCE</scope>
</reference>
<dbReference type="Proteomes" id="UP000681967">
    <property type="component" value="Unassembled WGS sequence"/>
</dbReference>
<proteinExistence type="predicted"/>
<organism evidence="2 3">
    <name type="scientific">Rotaria magnacalcarata</name>
    <dbReference type="NCBI Taxonomy" id="392030"/>
    <lineage>
        <taxon>Eukaryota</taxon>
        <taxon>Metazoa</taxon>
        <taxon>Spiralia</taxon>
        <taxon>Gnathifera</taxon>
        <taxon>Rotifera</taxon>
        <taxon>Eurotatoria</taxon>
        <taxon>Bdelloidea</taxon>
        <taxon>Philodinida</taxon>
        <taxon>Philodinidae</taxon>
        <taxon>Rotaria</taxon>
    </lineage>
</organism>
<dbReference type="EMBL" id="CAJOBJ010379336">
    <property type="protein sequence ID" value="CAF5226825.1"/>
    <property type="molecule type" value="Genomic_DNA"/>
</dbReference>
<dbReference type="AlphaFoldDB" id="A0A8S3KAK3"/>
<gene>
    <name evidence="1" type="ORF">BYL167_LOCUS75734</name>
    <name evidence="2" type="ORF">GIL414_LOCUS87321</name>
</gene>
<comment type="caution">
    <text evidence="2">The sequence shown here is derived from an EMBL/GenBank/DDBJ whole genome shotgun (WGS) entry which is preliminary data.</text>
</comment>
<dbReference type="EMBL" id="CAJOBH010271637">
    <property type="protein sequence ID" value="CAF5165224.1"/>
    <property type="molecule type" value="Genomic_DNA"/>
</dbReference>
<accession>A0A8S3KAK3</accession>